<dbReference type="InterPro" id="IPR050477">
    <property type="entry name" value="GrpII_AminoAcid_Decarb"/>
</dbReference>
<gene>
    <name evidence="20" type="ORF">ILEXP_LOCUS53169</name>
</gene>
<dbReference type="InterPro" id="IPR015424">
    <property type="entry name" value="PyrdxlP-dep_Trfase"/>
</dbReference>
<name>A0ABC8UPJ9_9AQUA</name>
<evidence type="ECO:0000256" key="2">
    <source>
        <dbReference type="ARBA" id="ARBA00004643"/>
    </source>
</evidence>
<accession>A0ABC8UPJ9</accession>
<protein>
    <recommendedName>
        <fullName evidence="17">Sphingosine-1-phosphate lyase</fullName>
        <ecNumber evidence="15">4.1.2.27</ecNumber>
    </recommendedName>
    <alternativeName>
        <fullName evidence="16">Sphingosine-1-phosphate aldolase</fullName>
    </alternativeName>
</protein>
<evidence type="ECO:0000256" key="5">
    <source>
        <dbReference type="ARBA" id="ARBA00022692"/>
    </source>
</evidence>
<evidence type="ECO:0000256" key="15">
    <source>
        <dbReference type="ARBA" id="ARBA00038965"/>
    </source>
</evidence>
<keyword evidence="21" id="KW-1185">Reference proteome</keyword>
<keyword evidence="12" id="KW-0472">Membrane</keyword>
<evidence type="ECO:0000256" key="13">
    <source>
        <dbReference type="ARBA" id="ARBA00023239"/>
    </source>
</evidence>
<evidence type="ECO:0000256" key="12">
    <source>
        <dbReference type="ARBA" id="ARBA00023136"/>
    </source>
</evidence>
<reference evidence="20 21" key="1">
    <citation type="submission" date="2024-02" db="EMBL/GenBank/DDBJ databases">
        <authorList>
            <person name="Vignale AGUSTIN F."/>
            <person name="Sosa J E."/>
            <person name="Modenutti C."/>
        </authorList>
    </citation>
    <scope>NUCLEOTIDE SEQUENCE [LARGE SCALE GENOMIC DNA]</scope>
</reference>
<dbReference type="GO" id="GO:0005789">
    <property type="term" value="C:endoplasmic reticulum membrane"/>
    <property type="evidence" value="ECO:0007669"/>
    <property type="project" value="UniProtKB-SubCell"/>
</dbReference>
<keyword evidence="9" id="KW-0735">Signal-anchor</keyword>
<dbReference type="AlphaFoldDB" id="A0ABC8UPJ9"/>
<evidence type="ECO:0000256" key="18">
    <source>
        <dbReference type="PIRSR" id="PIRSR602129-50"/>
    </source>
</evidence>
<evidence type="ECO:0000256" key="8">
    <source>
        <dbReference type="ARBA" id="ARBA00022919"/>
    </source>
</evidence>
<dbReference type="SUPFAM" id="SSF53383">
    <property type="entry name" value="PLP-dependent transferases"/>
    <property type="match status" value="1"/>
</dbReference>
<dbReference type="Gene3D" id="6.10.140.2150">
    <property type="match status" value="1"/>
</dbReference>
<evidence type="ECO:0000256" key="1">
    <source>
        <dbReference type="ARBA" id="ARBA00001933"/>
    </source>
</evidence>
<dbReference type="EMBL" id="CAUOFW020008502">
    <property type="protein sequence ID" value="CAK9182933.1"/>
    <property type="molecule type" value="Genomic_DNA"/>
</dbReference>
<dbReference type="FunFam" id="6.10.140.2150:FF:000001">
    <property type="entry name" value="Sphingosine-1-phosphate lyase 1"/>
    <property type="match status" value="1"/>
</dbReference>
<keyword evidence="8" id="KW-0746">Sphingolipid metabolism</keyword>
<evidence type="ECO:0000256" key="7">
    <source>
        <dbReference type="ARBA" id="ARBA00022898"/>
    </source>
</evidence>
<comment type="subcellular location">
    <subcellularLocation>
        <location evidence="2">Endoplasmic reticulum membrane</location>
        <topology evidence="2">Single-pass type III membrane protein</topology>
    </subcellularLocation>
</comment>
<dbReference type="EC" id="4.1.2.27" evidence="15"/>
<comment type="cofactor">
    <cofactor evidence="1 18 19">
        <name>pyridoxal 5'-phosphate</name>
        <dbReference type="ChEBI" id="CHEBI:597326"/>
    </cofactor>
</comment>
<evidence type="ECO:0000256" key="19">
    <source>
        <dbReference type="RuleBase" id="RU000382"/>
    </source>
</evidence>
<evidence type="ECO:0000313" key="20">
    <source>
        <dbReference type="EMBL" id="CAK9182933.1"/>
    </source>
</evidence>
<keyword evidence="6" id="KW-0256">Endoplasmic reticulum</keyword>
<evidence type="ECO:0000256" key="3">
    <source>
        <dbReference type="ARBA" id="ARBA00004760"/>
    </source>
</evidence>
<dbReference type="Pfam" id="PF00282">
    <property type="entry name" value="Pyridoxal_deC"/>
    <property type="match status" value="1"/>
</dbReference>
<keyword evidence="7 18" id="KW-0663">Pyridoxal phosphate</keyword>
<evidence type="ECO:0000256" key="14">
    <source>
        <dbReference type="ARBA" id="ARBA00038302"/>
    </source>
</evidence>
<dbReference type="Gene3D" id="3.90.1150.10">
    <property type="entry name" value="Aspartate Aminotransferase, domain 1"/>
    <property type="match status" value="1"/>
</dbReference>
<evidence type="ECO:0000256" key="16">
    <source>
        <dbReference type="ARBA" id="ARBA00042568"/>
    </source>
</evidence>
<evidence type="ECO:0000256" key="9">
    <source>
        <dbReference type="ARBA" id="ARBA00022968"/>
    </source>
</evidence>
<comment type="caution">
    <text evidence="20">The sequence shown here is derived from an EMBL/GenBank/DDBJ whole genome shotgun (WGS) entry which is preliminary data.</text>
</comment>
<organism evidence="20 21">
    <name type="scientific">Ilex paraguariensis</name>
    <name type="common">yerba mate</name>
    <dbReference type="NCBI Taxonomy" id="185542"/>
    <lineage>
        <taxon>Eukaryota</taxon>
        <taxon>Viridiplantae</taxon>
        <taxon>Streptophyta</taxon>
        <taxon>Embryophyta</taxon>
        <taxon>Tracheophyta</taxon>
        <taxon>Spermatophyta</taxon>
        <taxon>Magnoliopsida</taxon>
        <taxon>eudicotyledons</taxon>
        <taxon>Gunneridae</taxon>
        <taxon>Pentapetalae</taxon>
        <taxon>asterids</taxon>
        <taxon>campanulids</taxon>
        <taxon>Aquifoliales</taxon>
        <taxon>Aquifoliaceae</taxon>
        <taxon>Ilex</taxon>
    </lineage>
</organism>
<dbReference type="GO" id="GO:0006665">
    <property type="term" value="P:sphingolipid metabolic process"/>
    <property type="evidence" value="ECO:0007669"/>
    <property type="project" value="UniProtKB-KW"/>
</dbReference>
<dbReference type="InterPro" id="IPR015422">
    <property type="entry name" value="PyrdxlP-dep_Trfase_small"/>
</dbReference>
<keyword evidence="13 19" id="KW-0456">Lyase</keyword>
<dbReference type="FunFam" id="3.40.640.10:FF:000020">
    <property type="entry name" value="sphingosine-1-phosphate lyase 1"/>
    <property type="match status" value="1"/>
</dbReference>
<feature type="modified residue" description="N6-(pyridoxal phosphate)lysine" evidence="18">
    <location>
        <position position="194"/>
    </location>
</feature>
<keyword evidence="10" id="KW-1133">Transmembrane helix</keyword>
<evidence type="ECO:0000256" key="4">
    <source>
        <dbReference type="ARBA" id="ARBA00004991"/>
    </source>
</evidence>
<keyword evidence="11" id="KW-0443">Lipid metabolism</keyword>
<evidence type="ECO:0000313" key="21">
    <source>
        <dbReference type="Proteomes" id="UP001642360"/>
    </source>
</evidence>
<dbReference type="InterPro" id="IPR002129">
    <property type="entry name" value="PyrdxlP-dep_de-COase"/>
</dbReference>
<evidence type="ECO:0000256" key="10">
    <source>
        <dbReference type="ARBA" id="ARBA00022989"/>
    </source>
</evidence>
<evidence type="ECO:0000256" key="11">
    <source>
        <dbReference type="ARBA" id="ARBA00023098"/>
    </source>
</evidence>
<sequence>MRFAHTNPLHLDVFQSVVRFEAEVVAMTAALLGSKEKAYGGQVCGNMTSGGTESILLALKSSRDYMKSKKGITRPEMIIPESAHSAYDKAAQYFNIKLCRVPVTREFQADVKAIKRRIKKNTILIVGSAPGFPHGIIDPIEELGQLASSFGICFHVDLCLGGFVLPFARKLGYPVPPFDFSVEGVTSISVDVHKYGLAPKGTSVVLYRNHDIRKHQFVAVTEWSGGLYVSPTIAGSRPGSLIAGAWAAMMSLGLEGYLENTRVIMEVSKRIQKGIKEIPELFIIGRPDMTIVAFGSDAVDIFEVNDILSSKGWHLNALQRPNSIHICVTLQHGPVVEEFLKDLKDSVQTVKENPGPVSGGLAPIYGAAGKMPDRVLVKDLLVDFMDSTC</sequence>
<dbReference type="InterPro" id="IPR015421">
    <property type="entry name" value="PyrdxlP-dep_Trfase_major"/>
</dbReference>
<evidence type="ECO:0000256" key="6">
    <source>
        <dbReference type="ARBA" id="ARBA00022824"/>
    </source>
</evidence>
<evidence type="ECO:0000256" key="17">
    <source>
        <dbReference type="ARBA" id="ARBA00067991"/>
    </source>
</evidence>
<dbReference type="PANTHER" id="PTHR42735">
    <property type="match status" value="1"/>
</dbReference>
<comment type="similarity">
    <text evidence="14">Belongs to the group II decarboxylase family. Sphingosine-1-phosphate lyase subfamily.</text>
</comment>
<dbReference type="FunFam" id="3.90.1150.10:FF:000020">
    <property type="entry name" value="Sphingosine-1-phosphate lyase 1"/>
    <property type="match status" value="1"/>
</dbReference>
<comment type="pathway">
    <text evidence="3">Lipid metabolism; sphingolipid metabolism.</text>
</comment>
<dbReference type="Gene3D" id="3.40.640.10">
    <property type="entry name" value="Type I PLP-dependent aspartate aminotransferase-like (Major domain)"/>
    <property type="match status" value="1"/>
</dbReference>
<proteinExistence type="inferred from homology"/>
<dbReference type="Proteomes" id="UP001642360">
    <property type="component" value="Unassembled WGS sequence"/>
</dbReference>
<dbReference type="GO" id="GO:0008117">
    <property type="term" value="F:sphinganine-1-phosphate aldolase activity"/>
    <property type="evidence" value="ECO:0007669"/>
    <property type="project" value="UniProtKB-EC"/>
</dbReference>
<keyword evidence="5" id="KW-0812">Transmembrane</keyword>
<comment type="pathway">
    <text evidence="4">Sphingolipid metabolism.</text>
</comment>
<dbReference type="PANTHER" id="PTHR42735:SF6">
    <property type="entry name" value="SPHINGOSINE-1-PHOSPHATE LYASE 1"/>
    <property type="match status" value="1"/>
</dbReference>